<gene>
    <name evidence="6 9" type="primary">ruvA</name>
    <name evidence="9" type="ORF">FF100_25390</name>
</gene>
<dbReference type="Gene3D" id="1.10.8.10">
    <property type="entry name" value="DNA helicase RuvA subunit, C-terminal domain"/>
    <property type="match status" value="1"/>
</dbReference>
<evidence type="ECO:0000259" key="8">
    <source>
        <dbReference type="Pfam" id="PF07499"/>
    </source>
</evidence>
<dbReference type="GO" id="GO:0009379">
    <property type="term" value="C:Holliday junction helicase complex"/>
    <property type="evidence" value="ECO:0007669"/>
    <property type="project" value="InterPro"/>
</dbReference>
<dbReference type="Pfam" id="PF01330">
    <property type="entry name" value="RuvA_N"/>
    <property type="match status" value="1"/>
</dbReference>
<dbReference type="GO" id="GO:0005524">
    <property type="term" value="F:ATP binding"/>
    <property type="evidence" value="ECO:0007669"/>
    <property type="project" value="InterPro"/>
</dbReference>
<evidence type="ECO:0000256" key="5">
    <source>
        <dbReference type="ARBA" id="ARBA00023204"/>
    </source>
</evidence>
<comment type="caution">
    <text evidence="9">The sequence shown here is derived from an EMBL/GenBank/DDBJ whole genome shotgun (WGS) entry which is preliminary data.</text>
</comment>
<dbReference type="InterPro" id="IPR011114">
    <property type="entry name" value="RuvA_C"/>
</dbReference>
<dbReference type="GO" id="GO:0006310">
    <property type="term" value="P:DNA recombination"/>
    <property type="evidence" value="ECO:0007669"/>
    <property type="project" value="UniProtKB-UniRule"/>
</dbReference>
<dbReference type="Gene3D" id="2.40.50.140">
    <property type="entry name" value="Nucleic acid-binding proteins"/>
    <property type="match status" value="1"/>
</dbReference>
<evidence type="ECO:0000256" key="1">
    <source>
        <dbReference type="ARBA" id="ARBA00022490"/>
    </source>
</evidence>
<keyword evidence="10" id="KW-1185">Reference proteome</keyword>
<dbReference type="SUPFAM" id="SSF50249">
    <property type="entry name" value="Nucleic acid-binding proteins"/>
    <property type="match status" value="1"/>
</dbReference>
<organism evidence="9 10">
    <name type="scientific">Methylobacterium terricola</name>
    <dbReference type="NCBI Taxonomy" id="2583531"/>
    <lineage>
        <taxon>Bacteria</taxon>
        <taxon>Pseudomonadati</taxon>
        <taxon>Pseudomonadota</taxon>
        <taxon>Alphaproteobacteria</taxon>
        <taxon>Hyphomicrobiales</taxon>
        <taxon>Methylobacteriaceae</taxon>
        <taxon>Methylobacterium</taxon>
    </lineage>
</organism>
<dbReference type="GO" id="GO:0006281">
    <property type="term" value="P:DNA repair"/>
    <property type="evidence" value="ECO:0007669"/>
    <property type="project" value="UniProtKB-UniRule"/>
</dbReference>
<dbReference type="EMBL" id="VDDA01000016">
    <property type="protein sequence ID" value="TNC09556.1"/>
    <property type="molecule type" value="Genomic_DNA"/>
</dbReference>
<feature type="region of interest" description="Domain I" evidence="6">
    <location>
        <begin position="1"/>
        <end position="64"/>
    </location>
</feature>
<name>A0A5C4LA36_9HYPH</name>
<evidence type="ECO:0000313" key="10">
    <source>
        <dbReference type="Proteomes" id="UP000305267"/>
    </source>
</evidence>
<dbReference type="GO" id="GO:0009378">
    <property type="term" value="F:four-way junction helicase activity"/>
    <property type="evidence" value="ECO:0007669"/>
    <property type="project" value="InterPro"/>
</dbReference>
<dbReference type="SUPFAM" id="SSF47781">
    <property type="entry name" value="RuvA domain 2-like"/>
    <property type="match status" value="1"/>
</dbReference>
<evidence type="ECO:0000313" key="9">
    <source>
        <dbReference type="EMBL" id="TNC09556.1"/>
    </source>
</evidence>
<comment type="domain">
    <text evidence="6">Has three domains with a flexible linker between the domains II and III and assumes an 'L' shape. Domain III is highly mobile and contacts RuvB.</text>
</comment>
<feature type="region of interest" description="Domain III" evidence="6">
    <location>
        <begin position="153"/>
        <end position="208"/>
    </location>
</feature>
<feature type="domain" description="Holliday junction DNA helicase RuvA C-terminal" evidence="8">
    <location>
        <begin position="157"/>
        <end position="206"/>
    </location>
</feature>
<comment type="similarity">
    <text evidence="6">Belongs to the RuvA family.</text>
</comment>
<keyword evidence="4 6" id="KW-0233">DNA recombination</keyword>
<keyword evidence="1 6" id="KW-0963">Cytoplasm</keyword>
<dbReference type="InterPro" id="IPR013849">
    <property type="entry name" value="DNA_helicase_Holl-junc_RuvA_I"/>
</dbReference>
<evidence type="ECO:0000256" key="4">
    <source>
        <dbReference type="ARBA" id="ARBA00023172"/>
    </source>
</evidence>
<reference evidence="9 10" key="1">
    <citation type="submission" date="2019-06" db="EMBL/GenBank/DDBJ databases">
        <title>Genome of Methylobacterium sp. 17Sr1-39.</title>
        <authorList>
            <person name="Seo T."/>
        </authorList>
    </citation>
    <scope>NUCLEOTIDE SEQUENCE [LARGE SCALE GENOMIC DNA]</scope>
    <source>
        <strain evidence="9 10">17Sr1-39</strain>
    </source>
</reference>
<dbReference type="Proteomes" id="UP000305267">
    <property type="component" value="Unassembled WGS sequence"/>
</dbReference>
<dbReference type="InterPro" id="IPR010994">
    <property type="entry name" value="RuvA_2-like"/>
</dbReference>
<dbReference type="OrthoDB" id="5293449at2"/>
<accession>A0A5C4LA36</accession>
<dbReference type="RefSeq" id="WP_139038562.1">
    <property type="nucleotide sequence ID" value="NZ_VDDA01000016.1"/>
</dbReference>
<comment type="function">
    <text evidence="6">The RuvA-RuvB-RuvC complex processes Holliday junction (HJ) DNA during genetic recombination and DNA repair, while the RuvA-RuvB complex plays an important role in the rescue of blocked DNA replication forks via replication fork reversal (RFR). RuvA specifically binds to HJ cruciform DNA, conferring on it an open structure. The RuvB hexamer acts as an ATP-dependent pump, pulling dsDNA into and through the RuvAB complex. HJ branch migration allows RuvC to scan DNA until it finds its consensus sequence, where it cleaves and resolves the cruciform DNA.</text>
</comment>
<dbReference type="GO" id="GO:0005737">
    <property type="term" value="C:cytoplasm"/>
    <property type="evidence" value="ECO:0007669"/>
    <property type="project" value="UniProtKB-SubCell"/>
</dbReference>
<comment type="subcellular location">
    <subcellularLocation>
        <location evidence="6">Cytoplasm</location>
    </subcellularLocation>
</comment>
<dbReference type="Pfam" id="PF14520">
    <property type="entry name" value="HHH_5"/>
    <property type="match status" value="1"/>
</dbReference>
<dbReference type="InterPro" id="IPR000085">
    <property type="entry name" value="RuvA"/>
</dbReference>
<evidence type="ECO:0000256" key="2">
    <source>
        <dbReference type="ARBA" id="ARBA00022763"/>
    </source>
</evidence>
<sequence>MIGKLKGVVDSYGEDFVILDVHGVGYVVHCSARTLQRLPPTGEAAELAIETHVREDMIRLYGFRADAEREWFRLLQTVQGVGTRVALGVLSVMEPGDLATAIATGDKGAVARAPGVGPRLAARLVAELKDKAPAFAPVDPALIQLTGAVKANTAPQPVADAISALVNLGYPQVQASAAVAAALKGAGEGAAAMEAKTLIRLGLRELAR</sequence>
<dbReference type="Pfam" id="PF07499">
    <property type="entry name" value="RuvA_C"/>
    <property type="match status" value="1"/>
</dbReference>
<dbReference type="HAMAP" id="MF_00031">
    <property type="entry name" value="DNA_HJ_migration_RuvA"/>
    <property type="match status" value="1"/>
</dbReference>
<dbReference type="InterPro" id="IPR012340">
    <property type="entry name" value="NA-bd_OB-fold"/>
</dbReference>
<dbReference type="NCBIfam" id="TIGR00084">
    <property type="entry name" value="ruvA"/>
    <property type="match status" value="1"/>
</dbReference>
<dbReference type="AlphaFoldDB" id="A0A5C4LA36"/>
<keyword evidence="5 6" id="KW-0234">DNA repair</keyword>
<proteinExistence type="inferred from homology"/>
<comment type="subunit">
    <text evidence="6">Homotetramer. Forms an RuvA(8)-RuvB(12)-Holliday junction (HJ) complex. HJ DNA is sandwiched between 2 RuvA tetramers; dsDNA enters through RuvA and exits via RuvB. An RuvB hexamer assembles on each DNA strand where it exits the tetramer. Each RuvB hexamer is contacted by two RuvA subunits (via domain III) on 2 adjacent RuvB subunits; this complex drives branch migration. In the full resolvosome a probable DNA-RuvA(4)-RuvB(12)-RuvC(2) complex forms which resolves the HJ.</text>
</comment>
<dbReference type="GO" id="GO:0000400">
    <property type="term" value="F:four-way junction DNA binding"/>
    <property type="evidence" value="ECO:0007669"/>
    <property type="project" value="UniProtKB-UniRule"/>
</dbReference>
<dbReference type="GO" id="GO:0048476">
    <property type="term" value="C:Holliday junction resolvase complex"/>
    <property type="evidence" value="ECO:0007669"/>
    <property type="project" value="UniProtKB-UniRule"/>
</dbReference>
<dbReference type="Gene3D" id="1.10.150.20">
    <property type="entry name" value="5' to 3' exonuclease, C-terminal subdomain"/>
    <property type="match status" value="1"/>
</dbReference>
<dbReference type="InterPro" id="IPR036267">
    <property type="entry name" value="RuvA_C_sf"/>
</dbReference>
<feature type="domain" description="DNA helicase Holliday junction RuvA type" evidence="7">
    <location>
        <begin position="1"/>
        <end position="62"/>
    </location>
</feature>
<keyword evidence="2 6" id="KW-0227">DNA damage</keyword>
<evidence type="ECO:0000256" key="3">
    <source>
        <dbReference type="ARBA" id="ARBA00023125"/>
    </source>
</evidence>
<protein>
    <recommendedName>
        <fullName evidence="6">Holliday junction branch migration complex subunit RuvA</fullName>
    </recommendedName>
</protein>
<comment type="caution">
    <text evidence="6">Lacks conserved residue(s) required for the propagation of feature annotation.</text>
</comment>
<evidence type="ECO:0000259" key="7">
    <source>
        <dbReference type="Pfam" id="PF01330"/>
    </source>
</evidence>
<keyword evidence="3 6" id="KW-0238">DNA-binding</keyword>
<dbReference type="SUPFAM" id="SSF46929">
    <property type="entry name" value="DNA helicase RuvA subunit, C-terminal domain"/>
    <property type="match status" value="1"/>
</dbReference>
<evidence type="ECO:0000256" key="6">
    <source>
        <dbReference type="HAMAP-Rule" id="MF_00031"/>
    </source>
</evidence>